<dbReference type="SUPFAM" id="SSF54427">
    <property type="entry name" value="NTF2-like"/>
    <property type="match status" value="1"/>
</dbReference>
<evidence type="ECO:0000259" key="1">
    <source>
        <dbReference type="Pfam" id="PF17775"/>
    </source>
</evidence>
<feature type="domain" description="YchJ-like middle NTF2-like" evidence="1">
    <location>
        <begin position="35"/>
        <end position="133"/>
    </location>
</feature>
<reference evidence="2" key="1">
    <citation type="journal article" date="2021" name="PeerJ">
        <title>Extensive microbial diversity within the chicken gut microbiome revealed by metagenomics and culture.</title>
        <authorList>
            <person name="Gilroy R."/>
            <person name="Ravi A."/>
            <person name="Getino M."/>
            <person name="Pursley I."/>
            <person name="Horton D.L."/>
            <person name="Alikhan N.F."/>
            <person name="Baker D."/>
            <person name="Gharbi K."/>
            <person name="Hall N."/>
            <person name="Watson M."/>
            <person name="Adriaenssens E.M."/>
            <person name="Foster-Nyarko E."/>
            <person name="Jarju S."/>
            <person name="Secka A."/>
            <person name="Antonio M."/>
            <person name="Oren A."/>
            <person name="Chaudhuri R.R."/>
            <person name="La Ragione R."/>
            <person name="Hildebrand F."/>
            <person name="Pallen M.J."/>
        </authorList>
    </citation>
    <scope>NUCLEOTIDE SEQUENCE</scope>
    <source>
        <strain evidence="2">ChiHecec2B26-446</strain>
    </source>
</reference>
<dbReference type="InterPro" id="IPR032710">
    <property type="entry name" value="NTF2-like_dom_sf"/>
</dbReference>
<gene>
    <name evidence="2" type="ORF">H9894_02470</name>
</gene>
<sequence>MVTEVKETDLCPCGSGKTYAECCAPYHEGTAWPADAESMVRARYSAFALGKWQFVLDSEYDESRESLSIEDLKAQGELISWVRLDIVGSGHSEERNCPYVDFYAYYTMDGATRELAEHSYFATRDGRLYYTDGEELVREPIRHETPKIGRNDPCPCGSGKKYKKCCGRNA</sequence>
<dbReference type="EMBL" id="DXHV01000030">
    <property type="protein sequence ID" value="HIW00040.1"/>
    <property type="molecule type" value="Genomic_DNA"/>
</dbReference>
<protein>
    <submittedName>
        <fullName evidence="2">SEC-C domain-containing protein</fullName>
    </submittedName>
</protein>
<dbReference type="Pfam" id="PF02810">
    <property type="entry name" value="SEC-C"/>
    <property type="match status" value="2"/>
</dbReference>
<evidence type="ECO:0000313" key="3">
    <source>
        <dbReference type="Proteomes" id="UP000886752"/>
    </source>
</evidence>
<accession>A0A9D1PUX1</accession>
<dbReference type="InterPro" id="IPR048469">
    <property type="entry name" value="YchJ-like_M"/>
</dbReference>
<comment type="caution">
    <text evidence="2">The sequence shown here is derived from an EMBL/GenBank/DDBJ whole genome shotgun (WGS) entry which is preliminary data.</text>
</comment>
<dbReference type="AlphaFoldDB" id="A0A9D1PUX1"/>
<evidence type="ECO:0000313" key="2">
    <source>
        <dbReference type="EMBL" id="HIW00040.1"/>
    </source>
</evidence>
<dbReference type="PANTHER" id="PTHR33747:SF1">
    <property type="entry name" value="ADENYLATE CYCLASE-ASSOCIATED CAP C-TERMINAL DOMAIN-CONTAINING PROTEIN"/>
    <property type="match status" value="1"/>
</dbReference>
<dbReference type="Gene3D" id="3.10.450.50">
    <property type="match status" value="1"/>
</dbReference>
<proteinExistence type="predicted"/>
<organism evidence="2 3">
    <name type="scientific">Candidatus Desulfovibrio intestinipullorum</name>
    <dbReference type="NCBI Taxonomy" id="2838536"/>
    <lineage>
        <taxon>Bacteria</taxon>
        <taxon>Pseudomonadati</taxon>
        <taxon>Thermodesulfobacteriota</taxon>
        <taxon>Desulfovibrionia</taxon>
        <taxon>Desulfovibrionales</taxon>
        <taxon>Desulfovibrionaceae</taxon>
        <taxon>Desulfovibrio</taxon>
    </lineage>
</organism>
<reference evidence="2" key="2">
    <citation type="submission" date="2021-04" db="EMBL/GenBank/DDBJ databases">
        <authorList>
            <person name="Gilroy R."/>
        </authorList>
    </citation>
    <scope>NUCLEOTIDE SEQUENCE</scope>
    <source>
        <strain evidence="2">ChiHecec2B26-446</strain>
    </source>
</reference>
<dbReference type="InterPro" id="IPR004027">
    <property type="entry name" value="SEC_C_motif"/>
</dbReference>
<dbReference type="Proteomes" id="UP000886752">
    <property type="component" value="Unassembled WGS sequence"/>
</dbReference>
<dbReference type="Pfam" id="PF17775">
    <property type="entry name" value="YchJ_M-like"/>
    <property type="match status" value="1"/>
</dbReference>
<dbReference type="PANTHER" id="PTHR33747">
    <property type="entry name" value="UPF0225 PROTEIN SCO1677"/>
    <property type="match status" value="1"/>
</dbReference>
<dbReference type="SUPFAM" id="SSF103642">
    <property type="entry name" value="Sec-C motif"/>
    <property type="match status" value="2"/>
</dbReference>
<name>A0A9D1PUX1_9BACT</name>